<dbReference type="RefSeq" id="WP_323978695.1">
    <property type="nucleotide sequence ID" value="NZ_JAYKBV010000002.1"/>
</dbReference>
<evidence type="ECO:0000313" key="2">
    <source>
        <dbReference type="Proteomes" id="UP001324270"/>
    </source>
</evidence>
<protein>
    <submittedName>
        <fullName evidence="1">Glutaredoxin-2 domain protein</fullName>
    </submittedName>
</protein>
<organism evidence="1 2">
    <name type="scientific">Capnocytophaga gingivalis</name>
    <dbReference type="NCBI Taxonomy" id="1017"/>
    <lineage>
        <taxon>Bacteria</taxon>
        <taxon>Pseudomonadati</taxon>
        <taxon>Bacteroidota</taxon>
        <taxon>Flavobacteriia</taxon>
        <taxon>Flavobacteriales</taxon>
        <taxon>Flavobacteriaceae</taxon>
        <taxon>Capnocytophaga</taxon>
    </lineage>
</organism>
<sequence length="99" mass="11231">MAYTITIDSNSTQAENLVRFLKSLDFVKVTNTTAKKAPAKAKTKTALAKPAYDDLEEDEDGIPIKYREKIMALSKKTNKAIAKRWDEAIARREAERKKK</sequence>
<proteinExistence type="predicted"/>
<keyword evidence="2" id="KW-1185">Reference proteome</keyword>
<dbReference type="EMBL" id="JAYKBV010000002">
    <property type="protein sequence ID" value="MEB3039358.1"/>
    <property type="molecule type" value="Genomic_DNA"/>
</dbReference>
<dbReference type="Proteomes" id="UP001324270">
    <property type="component" value="Unassembled WGS sequence"/>
</dbReference>
<reference evidence="1 2" key="1">
    <citation type="submission" date="2023-12" db="EMBL/GenBank/DDBJ databases">
        <title>Genomic sequences of Capnocytophaga and Parvimonas strains.</title>
        <authorList>
            <person name="Watt R.M."/>
            <person name="Wang M."/>
            <person name="Yang T."/>
            <person name="Tong W.M."/>
        </authorList>
    </citation>
    <scope>NUCLEOTIDE SEQUENCE [LARGE SCALE GENOMIC DNA]</scope>
    <source>
        <strain evidence="1 2">CCUG 13156</strain>
    </source>
</reference>
<accession>A0ABU5Y604</accession>
<comment type="caution">
    <text evidence="1">The sequence shown here is derived from an EMBL/GenBank/DDBJ whole genome shotgun (WGS) entry which is preliminary data.</text>
</comment>
<name>A0ABU5Y604_9FLAO</name>
<gene>
    <name evidence="1" type="ORF">VJJ49_01450</name>
</gene>
<evidence type="ECO:0000313" key="1">
    <source>
        <dbReference type="EMBL" id="MEB3039358.1"/>
    </source>
</evidence>